<sequence length="97" mass="10439">MSEITHYTLKLPRCPCCRGEGALILACCPRCRALFGVCDETGEMVDLRRPEVIAFACPGCAQPMATFADMAPASYAQLRASGYADSQISAQSGRVFN</sequence>
<dbReference type="AlphaFoldDB" id="A0A125U0D5"/>
<dbReference type="GeneID" id="97903788"/>
<dbReference type="OrthoDB" id="9866456at2"/>
<reference evidence="1 2" key="1">
    <citation type="journal article" date="2014" name="Genome Announc.">
        <title>Draft Genome Sequence of Lysobacter capsici AZ78, a Bacterium Antagonistic to Plant-Pathogenic Oomycetes.</title>
        <authorList>
            <person name="Puopolo G."/>
            <person name="Sonego P."/>
            <person name="Engelen K."/>
            <person name="Pertot I."/>
        </authorList>
    </citation>
    <scope>NUCLEOTIDE SEQUENCE [LARGE SCALE GENOMIC DNA]</scope>
    <source>
        <strain evidence="1 2">AZ78</strain>
    </source>
</reference>
<keyword evidence="2" id="KW-1185">Reference proteome</keyword>
<organism evidence="1 2">
    <name type="scientific">Lysobacter capsici AZ78</name>
    <dbReference type="NCBI Taxonomy" id="1444315"/>
    <lineage>
        <taxon>Bacteria</taxon>
        <taxon>Pseudomonadati</taxon>
        <taxon>Pseudomonadota</taxon>
        <taxon>Gammaproteobacteria</taxon>
        <taxon>Lysobacterales</taxon>
        <taxon>Lysobacteraceae</taxon>
        <taxon>Lysobacter</taxon>
    </lineage>
</organism>
<dbReference type="Proteomes" id="UP000023435">
    <property type="component" value="Unassembled WGS sequence"/>
</dbReference>
<evidence type="ECO:0000313" key="2">
    <source>
        <dbReference type="Proteomes" id="UP000023435"/>
    </source>
</evidence>
<comment type="caution">
    <text evidence="1">The sequence shown here is derived from an EMBL/GenBank/DDBJ whole genome shotgun (WGS) entry which is preliminary data.</text>
</comment>
<dbReference type="EMBL" id="JAJA02000001">
    <property type="protein sequence ID" value="KWS02630.1"/>
    <property type="molecule type" value="Genomic_DNA"/>
</dbReference>
<gene>
    <name evidence="1" type="ORF">AZ78_0174</name>
</gene>
<evidence type="ECO:0000313" key="1">
    <source>
        <dbReference type="EMBL" id="KWS02630.1"/>
    </source>
</evidence>
<protein>
    <submittedName>
        <fullName evidence="1">Uncharacterized protein</fullName>
    </submittedName>
</protein>
<proteinExistence type="predicted"/>
<accession>A0A125U0D5</accession>
<name>A0A125U0D5_9GAMM</name>
<dbReference type="RefSeq" id="WP_036108518.1">
    <property type="nucleotide sequence ID" value="NZ_JAJA02000001.1"/>
</dbReference>